<dbReference type="Proteomes" id="UP001333110">
    <property type="component" value="Unassembled WGS sequence"/>
</dbReference>
<evidence type="ECO:0000313" key="1">
    <source>
        <dbReference type="EMBL" id="KAK4832093.1"/>
    </source>
</evidence>
<comment type="caution">
    <text evidence="1">The sequence shown here is derived from an EMBL/GenBank/DDBJ whole genome shotgun (WGS) entry which is preliminary data.</text>
</comment>
<organism evidence="1 2">
    <name type="scientific">Mycteria americana</name>
    <name type="common">Wood stork</name>
    <dbReference type="NCBI Taxonomy" id="33587"/>
    <lineage>
        <taxon>Eukaryota</taxon>
        <taxon>Metazoa</taxon>
        <taxon>Chordata</taxon>
        <taxon>Craniata</taxon>
        <taxon>Vertebrata</taxon>
        <taxon>Euteleostomi</taxon>
        <taxon>Archelosauria</taxon>
        <taxon>Archosauria</taxon>
        <taxon>Dinosauria</taxon>
        <taxon>Saurischia</taxon>
        <taxon>Theropoda</taxon>
        <taxon>Coelurosauria</taxon>
        <taxon>Aves</taxon>
        <taxon>Neognathae</taxon>
        <taxon>Neoaves</taxon>
        <taxon>Aequornithes</taxon>
        <taxon>Ciconiiformes</taxon>
        <taxon>Ciconiidae</taxon>
        <taxon>Mycteria</taxon>
    </lineage>
</organism>
<dbReference type="AlphaFoldDB" id="A0AAN7NRF5"/>
<proteinExistence type="predicted"/>
<feature type="non-terminal residue" evidence="1">
    <location>
        <position position="162"/>
    </location>
</feature>
<reference evidence="1 2" key="1">
    <citation type="journal article" date="2023" name="J. Hered.">
        <title>Chromosome-level genome of the wood stork (Mycteria americana) provides insight into avian chromosome evolution.</title>
        <authorList>
            <person name="Flamio R. Jr."/>
            <person name="Ramstad K.M."/>
        </authorList>
    </citation>
    <scope>NUCLEOTIDE SEQUENCE [LARGE SCALE GENOMIC DNA]</scope>
    <source>
        <strain evidence="1">JAX WOST 10</strain>
    </source>
</reference>
<evidence type="ECO:0000313" key="2">
    <source>
        <dbReference type="Proteomes" id="UP001333110"/>
    </source>
</evidence>
<dbReference type="EMBL" id="JAUNZN010000001">
    <property type="protein sequence ID" value="KAK4832093.1"/>
    <property type="molecule type" value="Genomic_DNA"/>
</dbReference>
<gene>
    <name evidence="1" type="ORF">QYF61_020708</name>
</gene>
<name>A0AAN7NRF5_MYCAM</name>
<protein>
    <submittedName>
        <fullName evidence="1">Uncharacterized protein</fullName>
    </submittedName>
</protein>
<keyword evidence="2" id="KW-1185">Reference proteome</keyword>
<sequence length="162" mass="17529">MGTTAQVIHECETYAAIMQAKQLKTLCLDYSRPVSSPEVGKPGHGQGRQPAHLTTAPCVNERRQFGCLRAQPRAHWPPAQPDSGSCCEKRVAEASGRAALKQLLFNFLCSHSLVAALCPSEGAGHELLRDTAHLWAETSFFSLLPADLETAVLASTDEDIMT</sequence>
<accession>A0AAN7NRF5</accession>